<comment type="similarity">
    <text evidence="2">Belongs to the TFIIB family.</text>
</comment>
<evidence type="ECO:0000256" key="5">
    <source>
        <dbReference type="ARBA" id="ARBA00022833"/>
    </source>
</evidence>
<dbReference type="FunCoup" id="A0A5J5EK60">
    <property type="interactions" value="461"/>
</dbReference>
<dbReference type="InterPro" id="IPR013150">
    <property type="entry name" value="TFIIB_cyclin"/>
</dbReference>
<keyword evidence="7" id="KW-0010">Activator</keyword>
<evidence type="ECO:0000256" key="4">
    <source>
        <dbReference type="ARBA" id="ARBA00022771"/>
    </source>
</evidence>
<accession>A0A5J5EK60</accession>
<evidence type="ECO:0000313" key="15">
    <source>
        <dbReference type="Proteomes" id="UP000326924"/>
    </source>
</evidence>
<feature type="domain" description="TFIIB-type" evidence="13">
    <location>
        <begin position="1"/>
        <end position="33"/>
    </location>
</feature>
<dbReference type="AlphaFoldDB" id="A0A5J5EK60"/>
<feature type="compositionally biased region" description="Basic and acidic residues" evidence="12">
    <location>
        <begin position="373"/>
        <end position="409"/>
    </location>
</feature>
<dbReference type="GO" id="GO:0017025">
    <property type="term" value="F:TBP-class protein binding"/>
    <property type="evidence" value="ECO:0007669"/>
    <property type="project" value="InterPro"/>
</dbReference>
<evidence type="ECO:0000256" key="12">
    <source>
        <dbReference type="SAM" id="MobiDB-lite"/>
    </source>
</evidence>
<protein>
    <recommendedName>
        <fullName evidence="10">B-related factor 1</fullName>
    </recommendedName>
</protein>
<dbReference type="FunFam" id="1.10.472.10:FF:000002">
    <property type="entry name" value="Transcription factor IIIB 90 kDa subunit"/>
    <property type="match status" value="1"/>
</dbReference>
<feature type="compositionally biased region" description="Acidic residues" evidence="12">
    <location>
        <begin position="307"/>
        <end position="319"/>
    </location>
</feature>
<dbReference type="FunFam" id="1.10.472.10:FF:000007">
    <property type="entry name" value="Transcription factor IIIB 90 kDa subunit"/>
    <property type="match status" value="1"/>
</dbReference>
<dbReference type="GO" id="GO:0006384">
    <property type="term" value="P:transcription initiation at RNA polymerase III promoter"/>
    <property type="evidence" value="ECO:0007669"/>
    <property type="project" value="UniProtKB-ARBA"/>
</dbReference>
<dbReference type="Gene3D" id="2.20.25.10">
    <property type="match status" value="1"/>
</dbReference>
<keyword evidence="8" id="KW-0804">Transcription</keyword>
<dbReference type="Pfam" id="PF07741">
    <property type="entry name" value="BRF1"/>
    <property type="match status" value="1"/>
</dbReference>
<dbReference type="InterPro" id="IPR011665">
    <property type="entry name" value="BRF1_TBP-bd_dom"/>
</dbReference>
<feature type="region of interest" description="Disordered" evidence="12">
    <location>
        <begin position="285"/>
        <end position="335"/>
    </location>
</feature>
<keyword evidence="3" id="KW-0479">Metal-binding</keyword>
<dbReference type="OrthoDB" id="511529at2759"/>
<feature type="compositionally biased region" description="Basic residues" evidence="12">
    <location>
        <begin position="294"/>
        <end position="303"/>
    </location>
</feature>
<keyword evidence="5" id="KW-0862">Zinc</keyword>
<evidence type="ECO:0000256" key="9">
    <source>
        <dbReference type="ARBA" id="ARBA00023242"/>
    </source>
</evidence>
<proteinExistence type="inferred from homology"/>
<dbReference type="PRINTS" id="PR00685">
    <property type="entry name" value="TIFACTORIIB"/>
</dbReference>
<evidence type="ECO:0000256" key="6">
    <source>
        <dbReference type="ARBA" id="ARBA00023015"/>
    </source>
</evidence>
<gene>
    <name evidence="14" type="ORF">FN846DRAFT_1024077</name>
</gene>
<dbReference type="GO" id="GO:0005634">
    <property type="term" value="C:nucleus"/>
    <property type="evidence" value="ECO:0007669"/>
    <property type="project" value="UniProtKB-SubCell"/>
</dbReference>
<dbReference type="GO" id="GO:0000126">
    <property type="term" value="C:transcription factor TFIIIB complex"/>
    <property type="evidence" value="ECO:0007669"/>
    <property type="project" value="TreeGrafter"/>
</dbReference>
<dbReference type="PANTHER" id="PTHR11618">
    <property type="entry name" value="TRANSCRIPTION INITIATION FACTOR IIB-RELATED"/>
    <property type="match status" value="1"/>
</dbReference>
<dbReference type="SUPFAM" id="SSF57783">
    <property type="entry name" value="Zinc beta-ribbon"/>
    <property type="match status" value="1"/>
</dbReference>
<organism evidence="14 15">
    <name type="scientific">Sphaerosporella brunnea</name>
    <dbReference type="NCBI Taxonomy" id="1250544"/>
    <lineage>
        <taxon>Eukaryota</taxon>
        <taxon>Fungi</taxon>
        <taxon>Dikarya</taxon>
        <taxon>Ascomycota</taxon>
        <taxon>Pezizomycotina</taxon>
        <taxon>Pezizomycetes</taxon>
        <taxon>Pezizales</taxon>
        <taxon>Pyronemataceae</taxon>
        <taxon>Sphaerosporella</taxon>
    </lineage>
</organism>
<dbReference type="GO" id="GO:0097550">
    <property type="term" value="C:transcription preinitiation complex"/>
    <property type="evidence" value="ECO:0007669"/>
    <property type="project" value="TreeGrafter"/>
</dbReference>
<evidence type="ECO:0000256" key="8">
    <source>
        <dbReference type="ARBA" id="ARBA00023163"/>
    </source>
</evidence>
<dbReference type="InParanoid" id="A0A5J5EK60"/>
<evidence type="ECO:0000256" key="11">
    <source>
        <dbReference type="PROSITE-ProRule" id="PRU00469"/>
    </source>
</evidence>
<dbReference type="GO" id="GO:0000995">
    <property type="term" value="F:RNA polymerase III general transcription initiation factor activity"/>
    <property type="evidence" value="ECO:0007669"/>
    <property type="project" value="TreeGrafter"/>
</dbReference>
<keyword evidence="15" id="KW-1185">Reference proteome</keyword>
<evidence type="ECO:0000259" key="13">
    <source>
        <dbReference type="PROSITE" id="PS51134"/>
    </source>
</evidence>
<sequence length="576" mass="64291">MPSTCPNCGCSNPADFDDSSGQVVCTNCGTVVNESHIVSEISFGENSAGAATVQGSFVGAGQTHASTGGRYRSGTSIEAREATIADARRRMAQLAVILHCPEHFIDQAQRWFTLAITNNFTRGRKSQYVIACCLYIACRMERSSHMLIDFSDVLQINVFTLGQTYLKMVAAFQLHIPNIDPAVYVHRFAKHLEFGNDQFKVAQDALRLIKRMNRDWMVQGRRPSGICGAALILAARMNNFRRSVREVVYVVKVADLTINKRLQEFKETNSGNLTVQEFRSMWLEQEHDPPSFGPKKKKRKRVRQVNDDGEVIDDPEDTAAVEPDPKRVKGKEVRRDKDGFVVPEIPVDPALISMEGEAPLPTPPSTEAAAKAPESDKDKQSIDTPESDKDKQPAQTELDKEKEKQEAKAKAAGIFIPDEQSNSIIEATIESEISSLVNDQSSSAIVEELRQAHEAALAALPKGVVSDDPDNLHDVDDDWEVQGAILNDQEVEIKERVWTEFNKDWIRDQEIKRLKTLADARNGIVKNQRKRKKNKPRDSSAPDLAASPAESATRMLKRRAYSKKINYKAIEGLFED</sequence>
<dbReference type="InterPro" id="IPR036915">
    <property type="entry name" value="Cyclin-like_sf"/>
</dbReference>
<feature type="region of interest" description="Disordered" evidence="12">
    <location>
        <begin position="522"/>
        <end position="553"/>
    </location>
</feature>
<keyword evidence="6" id="KW-0805">Transcription regulation</keyword>
<dbReference type="SMART" id="SM00385">
    <property type="entry name" value="CYCLIN"/>
    <property type="match status" value="2"/>
</dbReference>
<dbReference type="GO" id="GO:0070897">
    <property type="term" value="P:transcription preinitiation complex assembly"/>
    <property type="evidence" value="ECO:0007669"/>
    <property type="project" value="InterPro"/>
</dbReference>
<keyword evidence="4 11" id="KW-0863">Zinc-finger</keyword>
<dbReference type="Pfam" id="PF08271">
    <property type="entry name" value="Zn_Ribbon_TF"/>
    <property type="match status" value="1"/>
</dbReference>
<reference evidence="14 15" key="1">
    <citation type="submission" date="2019-09" db="EMBL/GenBank/DDBJ databases">
        <title>Draft genome of the ectomycorrhizal ascomycete Sphaerosporella brunnea.</title>
        <authorList>
            <consortium name="DOE Joint Genome Institute"/>
            <person name="Benucci G.M."/>
            <person name="Marozzi G."/>
            <person name="Antonielli L."/>
            <person name="Sanchez S."/>
            <person name="Marco P."/>
            <person name="Wang X."/>
            <person name="Falini L.B."/>
            <person name="Barry K."/>
            <person name="Haridas S."/>
            <person name="Lipzen A."/>
            <person name="Labutti K."/>
            <person name="Grigoriev I.V."/>
            <person name="Murat C."/>
            <person name="Martin F."/>
            <person name="Albertini E."/>
            <person name="Donnini D."/>
            <person name="Bonito G."/>
        </authorList>
    </citation>
    <scope>NUCLEOTIDE SEQUENCE [LARGE SCALE GENOMIC DNA]</scope>
    <source>
        <strain evidence="14 15">Sb_GMNB300</strain>
    </source>
</reference>
<feature type="region of interest" description="Disordered" evidence="12">
    <location>
        <begin position="354"/>
        <end position="414"/>
    </location>
</feature>
<evidence type="ECO:0000256" key="10">
    <source>
        <dbReference type="ARBA" id="ARBA00031009"/>
    </source>
</evidence>
<dbReference type="Pfam" id="PF00382">
    <property type="entry name" value="TFIIB"/>
    <property type="match status" value="2"/>
</dbReference>
<dbReference type="CDD" id="cd20553">
    <property type="entry name" value="CYCLIN_TFIIIB90_rpt1"/>
    <property type="match status" value="1"/>
</dbReference>
<dbReference type="Gene3D" id="1.20.5.650">
    <property type="entry name" value="Single helix bin"/>
    <property type="match status" value="1"/>
</dbReference>
<comment type="subcellular location">
    <subcellularLocation>
        <location evidence="1">Nucleus</location>
    </subcellularLocation>
</comment>
<keyword evidence="9" id="KW-0539">Nucleus</keyword>
<dbReference type="EMBL" id="VXIS01000230">
    <property type="protein sequence ID" value="KAA8896022.1"/>
    <property type="molecule type" value="Genomic_DNA"/>
</dbReference>
<evidence type="ECO:0000313" key="14">
    <source>
        <dbReference type="EMBL" id="KAA8896022.1"/>
    </source>
</evidence>
<dbReference type="InterPro" id="IPR013763">
    <property type="entry name" value="Cyclin-like_dom"/>
</dbReference>
<dbReference type="CDD" id="cd20554">
    <property type="entry name" value="CYCLIN_TFIIIB90_rpt2"/>
    <property type="match status" value="1"/>
</dbReference>
<name>A0A5J5EK60_9PEZI</name>
<dbReference type="GO" id="GO:0008270">
    <property type="term" value="F:zinc ion binding"/>
    <property type="evidence" value="ECO:0007669"/>
    <property type="project" value="UniProtKB-KW"/>
</dbReference>
<dbReference type="PANTHER" id="PTHR11618:SF4">
    <property type="entry name" value="TRANSCRIPTION FACTOR IIIB 90 KDA SUBUNIT"/>
    <property type="match status" value="1"/>
</dbReference>
<evidence type="ECO:0000256" key="3">
    <source>
        <dbReference type="ARBA" id="ARBA00022723"/>
    </source>
</evidence>
<dbReference type="InterPro" id="IPR013137">
    <property type="entry name" value="Znf_TFIIB"/>
</dbReference>
<dbReference type="Proteomes" id="UP000326924">
    <property type="component" value="Unassembled WGS sequence"/>
</dbReference>
<dbReference type="PROSITE" id="PS51134">
    <property type="entry name" value="ZF_TFIIB"/>
    <property type="match status" value="1"/>
</dbReference>
<evidence type="ECO:0000256" key="7">
    <source>
        <dbReference type="ARBA" id="ARBA00023159"/>
    </source>
</evidence>
<evidence type="ECO:0000256" key="2">
    <source>
        <dbReference type="ARBA" id="ARBA00010857"/>
    </source>
</evidence>
<comment type="caution">
    <text evidence="14">The sequence shown here is derived from an EMBL/GenBank/DDBJ whole genome shotgun (WGS) entry which is preliminary data.</text>
</comment>
<dbReference type="InterPro" id="IPR000812">
    <property type="entry name" value="TFIIB"/>
</dbReference>
<evidence type="ECO:0000256" key="1">
    <source>
        <dbReference type="ARBA" id="ARBA00004123"/>
    </source>
</evidence>
<dbReference type="GO" id="GO:0001006">
    <property type="term" value="F:RNA polymerase III type 3 promoter sequence-specific DNA binding"/>
    <property type="evidence" value="ECO:0007669"/>
    <property type="project" value="TreeGrafter"/>
</dbReference>
<feature type="compositionally biased region" description="Basic and acidic residues" evidence="12">
    <location>
        <begin position="323"/>
        <end position="335"/>
    </location>
</feature>
<dbReference type="Gene3D" id="1.10.472.10">
    <property type="entry name" value="Cyclin-like"/>
    <property type="match status" value="2"/>
</dbReference>
<feature type="compositionally biased region" description="Low complexity" evidence="12">
    <location>
        <begin position="539"/>
        <end position="552"/>
    </location>
</feature>
<dbReference type="SUPFAM" id="SSF47954">
    <property type="entry name" value="Cyclin-like"/>
    <property type="match status" value="2"/>
</dbReference>